<accession>A0A3P8AZW4</accession>
<protein>
    <submittedName>
        <fullName evidence="1">Uncharacterized protein</fullName>
    </submittedName>
</protein>
<sequence length="50" mass="5587">MAGRKNPSQLTGYVLLNGKLLPSSVRRRLCGYVVQVKIECIEYSVIKSAF</sequence>
<keyword evidence="2" id="KW-1185">Reference proteome</keyword>
<proteinExistence type="predicted"/>
<organism evidence="1 2">
    <name type="scientific">Schistosoma mattheei</name>
    <dbReference type="NCBI Taxonomy" id="31246"/>
    <lineage>
        <taxon>Eukaryota</taxon>
        <taxon>Metazoa</taxon>
        <taxon>Spiralia</taxon>
        <taxon>Lophotrochozoa</taxon>
        <taxon>Platyhelminthes</taxon>
        <taxon>Trematoda</taxon>
        <taxon>Digenea</taxon>
        <taxon>Strigeidida</taxon>
        <taxon>Schistosomatoidea</taxon>
        <taxon>Schistosomatidae</taxon>
        <taxon>Schistosoma</taxon>
    </lineage>
</organism>
<dbReference type="EMBL" id="UZAL01008709">
    <property type="protein sequence ID" value="VDP00705.1"/>
    <property type="molecule type" value="Genomic_DNA"/>
</dbReference>
<dbReference type="Proteomes" id="UP000269396">
    <property type="component" value="Unassembled WGS sequence"/>
</dbReference>
<evidence type="ECO:0000313" key="2">
    <source>
        <dbReference type="Proteomes" id="UP000269396"/>
    </source>
</evidence>
<reference evidence="1 2" key="1">
    <citation type="submission" date="2018-11" db="EMBL/GenBank/DDBJ databases">
        <authorList>
            <consortium name="Pathogen Informatics"/>
        </authorList>
    </citation>
    <scope>NUCLEOTIDE SEQUENCE [LARGE SCALE GENOMIC DNA]</scope>
    <source>
        <strain>Denwood</strain>
        <strain evidence="2">Zambia</strain>
    </source>
</reference>
<gene>
    <name evidence="1" type="ORF">SMTD_LOCUS3922</name>
</gene>
<dbReference type="AlphaFoldDB" id="A0A3P8AZW4"/>
<name>A0A3P8AZW4_9TREM</name>
<evidence type="ECO:0000313" key="1">
    <source>
        <dbReference type="EMBL" id="VDP00705.1"/>
    </source>
</evidence>